<evidence type="ECO:0000256" key="2">
    <source>
        <dbReference type="ARBA" id="ARBA00004123"/>
    </source>
</evidence>
<evidence type="ECO:0000256" key="12">
    <source>
        <dbReference type="ARBA" id="ARBA00022801"/>
    </source>
</evidence>
<dbReference type="Gene3D" id="1.10.132.60">
    <property type="entry name" value="DNA polymerase family B, C-terminal domain"/>
    <property type="match status" value="1"/>
</dbReference>
<comment type="catalytic activity">
    <reaction evidence="21">
        <text>DNA(n) + a 2'-deoxyribonucleoside 5'-triphosphate = DNA(n+1) + diphosphate</text>
        <dbReference type="Rhea" id="RHEA:22508"/>
        <dbReference type="Rhea" id="RHEA-COMP:17339"/>
        <dbReference type="Rhea" id="RHEA-COMP:17340"/>
        <dbReference type="ChEBI" id="CHEBI:33019"/>
        <dbReference type="ChEBI" id="CHEBI:61560"/>
        <dbReference type="ChEBI" id="CHEBI:173112"/>
        <dbReference type="EC" id="2.7.7.7"/>
    </reaction>
</comment>
<evidence type="ECO:0000256" key="5">
    <source>
        <dbReference type="ARBA" id="ARBA00022485"/>
    </source>
</evidence>
<dbReference type="InterPro" id="IPR006133">
    <property type="entry name" value="DNA-dir_DNA_pol_B_exonuc"/>
</dbReference>
<evidence type="ECO:0000259" key="25">
    <source>
        <dbReference type="Pfam" id="PF03104"/>
    </source>
</evidence>
<dbReference type="CDD" id="cd05533">
    <property type="entry name" value="POLBc_delta"/>
    <property type="match status" value="1"/>
</dbReference>
<evidence type="ECO:0000256" key="14">
    <source>
        <dbReference type="ARBA" id="ARBA00022839"/>
    </source>
</evidence>
<evidence type="ECO:0000256" key="21">
    <source>
        <dbReference type="ARBA" id="ARBA00049244"/>
    </source>
</evidence>
<dbReference type="GO" id="GO:0000166">
    <property type="term" value="F:nucleotide binding"/>
    <property type="evidence" value="ECO:0007669"/>
    <property type="project" value="InterPro"/>
</dbReference>
<gene>
    <name evidence="28" type="ORF">P43SY_000691</name>
</gene>
<evidence type="ECO:0000256" key="18">
    <source>
        <dbReference type="ARBA" id="ARBA00023125"/>
    </source>
</evidence>
<dbReference type="SUPFAM" id="SSF51905">
    <property type="entry name" value="FAD/NAD(P)-binding domain"/>
    <property type="match status" value="1"/>
</dbReference>
<evidence type="ECO:0000256" key="13">
    <source>
        <dbReference type="ARBA" id="ARBA00022833"/>
    </source>
</evidence>
<dbReference type="Pfam" id="PF07103">
    <property type="entry name" value="DUF1365"/>
    <property type="match status" value="1"/>
</dbReference>
<dbReference type="PRINTS" id="PR00106">
    <property type="entry name" value="DNAPOLB"/>
</dbReference>
<dbReference type="Gene3D" id="3.40.50.150">
    <property type="entry name" value="Vaccinia Virus protein VP39"/>
    <property type="match status" value="1"/>
</dbReference>
<evidence type="ECO:0000313" key="29">
    <source>
        <dbReference type="Proteomes" id="UP001209570"/>
    </source>
</evidence>
<keyword evidence="29" id="KW-1185">Reference proteome</keyword>
<evidence type="ECO:0000256" key="10">
    <source>
        <dbReference type="ARBA" id="ARBA00022723"/>
    </source>
</evidence>
<keyword evidence="10" id="KW-0479">Metal-binding</keyword>
<dbReference type="InterPro" id="IPR036188">
    <property type="entry name" value="FAD/NAD-bd_sf"/>
</dbReference>
<evidence type="ECO:0000256" key="19">
    <source>
        <dbReference type="ARBA" id="ARBA00023242"/>
    </source>
</evidence>
<sequence>MSSRPRTRIAVVGGGISGLASAWLLQYSTTCDVVLFEESLEAGGHAMTVDIELKERSCETPVPVSVDVGFQVFNLTTYPHLVGFFETLGVTSQPSDMSFGCSVPLSPDNNRFEWSSVRNLATIFPESIDLVDSRRFDLLRDVLRFERHASQFLLEIDRGLHRSMTVAEFLLHFGYSPTFRDAYMVPMIAAIWSLPRAQSMRMPMRTLIRFMVNHHLHRIKNRPKWRTVVDRSRQYVQKVVRDLRDVRLGARVVAVKRDDAASEVELTLADGSTELFDEVVLATHADISLGLLGDGATDEERDLLGCIEYQANRCVLHTDPSIMPTNRKLWASWNVKEFQRLDVAATQPICCSYWVNRLQNLPDGVEDVFVTLNPPHELKNTLLSFDMSHPVLNSAAIDAQERLPSIQGQRHIYFAGAWTRYGFHEDGILSAVCVLEALQLSRAKIPWIPRSPSPIPPSRLARACLGLFDTYATKSVTVGSLRLLLPDGSERMYAASHGEAVASRALHSYLGIDLNDVTIQLQVHDLEMFPRIVFGHSSIAMAEAYMDQKFDLTFEDRTSPYASTLRAWRLRLLYNQGKILALRDEASKMKYDARFIRMFEWYFAYCEVGFQQGLIDVVQIVLENRRNVSPSIGIDGSHLRMKPFQVWDSRILTGSVFHGRYDGHANAFRYDTVMMLLSLNDLYLCQLFKDRWYFSINSPNLLAFHRRDHFGDPKQTLRSCVLQRIQEDTGENLSTLEGSIDKVFLLTTIRCMGYCFNPISIFYCMSSDDPSRCLFVVLEVTNTPWLEKHCYVLRVSDESVVGADGLMDVRFMKELHVSPFFKMDCEYRIRLNHPGQLTESTSELRVLLELHDIPTSANQDKVESQEEPEPEHSSGEKVVKPLGNKFFTASIKLRDHSSYETTDKSTGELQLVLSMMFMAWKAQLLIHYQALKLVFMGQRIFKVRHPAYTGKLRATVLYSLDLVKHVVVFVVAIIGLSLMELAKQSAKRPGVTFLAIIALAAGILQQNVCTEYKSSHEARDSGTGDFITTASEQELPDAPTPRAPPSFTGMAGMKREAGAGHDAAELLAAATDAKRPRTTNGSPSTSFSADLERMAPIATHASAWPRKPLPPIDTQADSVAFQWIDIDMYDGPPLARNPKAGEPVPGLVASASGSSQNAAIIRLYGVTAHGNSVMMHVHGFLPYFYAACPDNVDESRSGDVRRALESALSQRDRDGSDTTRVVGVQVVTDLMSIYGYQFDRPTKLWKIYLSMPSYVPKLRTLLEGGVALPGIDFRTYQTYESNVPFILRFMIDQEINGCNWIEAPAGTYAIRSPAHKRSLCQLEIDVVYTNVVSHAPVGQWGKLAPFRILSFDIECMGRKGQFPEAEKDPVIQIANVLQVQGESSPLVRNVFVLNTCKPIVGAHVLEFEEEGDLLEKWASFVQEVDPDIITGYNIDNFDVPYILNRGKALKLQRHGMLGRLAHTAAYMEKKTFSSAQYGKSESVKTTIHGRCMFDLLPIMRRSHQLSSYSLNAVSSTFLGQQKEDVPHGIISDLQRGTDDDRHRLAVYCLKDAYLPLRLLEKLSFLVNYIEMARVTGVPIDFLIERGQQIKVYSMLLRKCRNANLVVPTLPRTGDNGDASYEGATVIEPMKAYYTVPIATLDFASLYPSIMQAYNLCYSTLVAPADVGKLAPSDCNKSPSGDVFVTSQRKKGILPLILEELLTARKQAKRDMNAATDPMEKAVQNGRQLALKVSANSVYGFTGANVGQLPCIPIASSVTAYGRQLLFQTREEVERIYTIANGYKANAQVVYGDTDSVMVKFGVDTVEEAMPLAEDAARRVSDIFPNPIKLEFEKVYFPYLLMNKKRYAGLLWTRPEKYDKLDSKGLETVRRDNCLLVRRMVESVLRKILIERDVTGAIDYTKHIISELLQNRIDISLLVITKGLKKTVDQDDYKVKQAHTELAERMRKRDSGSAPALGERIAYVIVDKGKAAPLYEKAEDPVYALENNVPIDCDYYLKQQLQNPLERIFEPIIGLSKVKSDLLNGEHTRKRSKPGLKQNSGGMMNFAVKKSKCLGCKAPLNGSGALCRSCMENEAEVYTKQLDSVSELEQLFARLWTQCQNCQGSLHQDVLCSSRDCPIFYKRIKVQKDLGEAQTALERFHSVDW</sequence>
<keyword evidence="17" id="KW-0411">Iron-sulfur</keyword>
<dbReference type="InterPro" id="IPR006172">
    <property type="entry name" value="DNA-dir_DNA_pol_B"/>
</dbReference>
<organism evidence="28 29">
    <name type="scientific">Pythium insidiosum</name>
    <name type="common">Pythiosis disease agent</name>
    <dbReference type="NCBI Taxonomy" id="114742"/>
    <lineage>
        <taxon>Eukaryota</taxon>
        <taxon>Sar</taxon>
        <taxon>Stramenopiles</taxon>
        <taxon>Oomycota</taxon>
        <taxon>Peronosporomycetes</taxon>
        <taxon>Pythiales</taxon>
        <taxon>Pythiaceae</taxon>
        <taxon>Pythium</taxon>
    </lineage>
</organism>
<evidence type="ECO:0000259" key="27">
    <source>
        <dbReference type="Pfam" id="PF24055"/>
    </source>
</evidence>
<dbReference type="GO" id="GO:0008270">
    <property type="term" value="F:zinc ion binding"/>
    <property type="evidence" value="ECO:0007669"/>
    <property type="project" value="UniProtKB-KW"/>
</dbReference>
<dbReference type="SUPFAM" id="SSF56672">
    <property type="entry name" value="DNA/RNA polymerases"/>
    <property type="match status" value="1"/>
</dbReference>
<dbReference type="Pfam" id="PF02353">
    <property type="entry name" value="CMAS"/>
    <property type="match status" value="1"/>
</dbReference>
<evidence type="ECO:0000256" key="11">
    <source>
        <dbReference type="ARBA" id="ARBA00022771"/>
    </source>
</evidence>
<dbReference type="NCBIfam" id="TIGR00592">
    <property type="entry name" value="pol2"/>
    <property type="match status" value="1"/>
</dbReference>
<dbReference type="GO" id="GO:0043625">
    <property type="term" value="C:delta DNA polymerase complex"/>
    <property type="evidence" value="ECO:0007669"/>
    <property type="project" value="UniProtKB-ARBA"/>
</dbReference>
<keyword evidence="8" id="KW-0235">DNA replication</keyword>
<evidence type="ECO:0000256" key="4">
    <source>
        <dbReference type="ARBA" id="ARBA00012417"/>
    </source>
</evidence>
<keyword evidence="13" id="KW-0862">Zinc</keyword>
<keyword evidence="11" id="KW-0863">Zinc-finger</keyword>
<dbReference type="Gene3D" id="3.30.70.1990">
    <property type="match status" value="1"/>
</dbReference>
<keyword evidence="15" id="KW-0239">DNA-directed DNA polymerase</keyword>
<keyword evidence="19" id="KW-0539">Nucleus</keyword>
<dbReference type="GO" id="GO:0003677">
    <property type="term" value="F:DNA binding"/>
    <property type="evidence" value="ECO:0007669"/>
    <property type="project" value="UniProtKB-KW"/>
</dbReference>
<dbReference type="FunFam" id="1.10.287.690:FF:000001">
    <property type="entry name" value="DNA polymerase"/>
    <property type="match status" value="1"/>
</dbReference>
<evidence type="ECO:0000256" key="20">
    <source>
        <dbReference type="ARBA" id="ARBA00024411"/>
    </source>
</evidence>
<dbReference type="Pfam" id="PF14260">
    <property type="entry name" value="zf-C4pol"/>
    <property type="match status" value="1"/>
</dbReference>
<keyword evidence="14" id="KW-0269">Exonuclease</keyword>
<comment type="similarity">
    <text evidence="3">Belongs to the DNA polymerase type-B family.</text>
</comment>
<dbReference type="GO" id="GO:0006287">
    <property type="term" value="P:base-excision repair, gap-filling"/>
    <property type="evidence" value="ECO:0007669"/>
    <property type="project" value="TreeGrafter"/>
</dbReference>
<feature type="domain" description="DNA polymerase delta/zeta catalytic subunit N-terminal" evidence="27">
    <location>
        <begin position="1179"/>
        <end position="1255"/>
    </location>
</feature>
<dbReference type="GO" id="GO:0016491">
    <property type="term" value="F:oxidoreductase activity"/>
    <property type="evidence" value="ECO:0007669"/>
    <property type="project" value="InterPro"/>
</dbReference>
<keyword evidence="12" id="KW-0378">Hydrolase</keyword>
<keyword evidence="6" id="KW-0808">Transferase</keyword>
<dbReference type="Gene3D" id="3.50.50.60">
    <property type="entry name" value="FAD/NAD(P)-binding domain"/>
    <property type="match status" value="1"/>
</dbReference>
<dbReference type="GO" id="GO:0051539">
    <property type="term" value="F:4 iron, 4 sulfur cluster binding"/>
    <property type="evidence" value="ECO:0007669"/>
    <property type="project" value="UniProtKB-KW"/>
</dbReference>
<comment type="caution">
    <text evidence="28">The sequence shown here is derived from an EMBL/GenBank/DDBJ whole genome shotgun (WGS) entry which is preliminary data.</text>
</comment>
<dbReference type="GO" id="GO:0008296">
    <property type="term" value="F:3'-5'-DNA exonuclease activity"/>
    <property type="evidence" value="ECO:0007669"/>
    <property type="project" value="TreeGrafter"/>
</dbReference>
<proteinExistence type="inferred from homology"/>
<evidence type="ECO:0000256" key="17">
    <source>
        <dbReference type="ARBA" id="ARBA00023014"/>
    </source>
</evidence>
<dbReference type="Pfam" id="PF00136">
    <property type="entry name" value="DNA_pol_B"/>
    <property type="match status" value="1"/>
</dbReference>
<evidence type="ECO:0000256" key="7">
    <source>
        <dbReference type="ARBA" id="ARBA00022695"/>
    </source>
</evidence>
<dbReference type="InterPro" id="IPR056435">
    <property type="entry name" value="DPOD/Z_N"/>
</dbReference>
<dbReference type="Proteomes" id="UP001209570">
    <property type="component" value="Unassembled WGS sequence"/>
</dbReference>
<dbReference type="Pfam" id="PF03104">
    <property type="entry name" value="DNA_pol_B_exo1"/>
    <property type="match status" value="1"/>
</dbReference>
<dbReference type="InterPro" id="IPR010775">
    <property type="entry name" value="DUF1365"/>
</dbReference>
<evidence type="ECO:0000259" key="24">
    <source>
        <dbReference type="Pfam" id="PF01593"/>
    </source>
</evidence>
<evidence type="ECO:0000259" key="26">
    <source>
        <dbReference type="Pfam" id="PF14260"/>
    </source>
</evidence>
<accession>A0AAD5MAK4</accession>
<evidence type="ECO:0000256" key="9">
    <source>
        <dbReference type="ARBA" id="ARBA00022722"/>
    </source>
</evidence>
<dbReference type="Gene3D" id="3.30.342.10">
    <property type="entry name" value="DNA Polymerase, chain B, domain 1"/>
    <property type="match status" value="1"/>
</dbReference>
<comment type="subcellular location">
    <subcellularLocation>
        <location evidence="2">Nucleus</location>
    </subcellularLocation>
</comment>
<dbReference type="PANTHER" id="PTHR10322">
    <property type="entry name" value="DNA POLYMERASE CATALYTIC SUBUNIT"/>
    <property type="match status" value="1"/>
</dbReference>
<dbReference type="InterPro" id="IPR006134">
    <property type="entry name" value="DNA-dir_DNA_pol_B_multi_dom"/>
</dbReference>
<feature type="region of interest" description="Disordered" evidence="22">
    <location>
        <begin position="857"/>
        <end position="877"/>
    </location>
</feature>
<evidence type="ECO:0000256" key="6">
    <source>
        <dbReference type="ARBA" id="ARBA00022679"/>
    </source>
</evidence>
<name>A0AAD5MAK4_PYTIN</name>
<evidence type="ECO:0000256" key="15">
    <source>
        <dbReference type="ARBA" id="ARBA00022932"/>
    </source>
</evidence>
<dbReference type="PANTHER" id="PTHR10322:SF23">
    <property type="entry name" value="DNA POLYMERASE DELTA CATALYTIC SUBUNIT"/>
    <property type="match status" value="1"/>
</dbReference>
<dbReference type="Pfam" id="PF01593">
    <property type="entry name" value="Amino_oxidase"/>
    <property type="match status" value="1"/>
</dbReference>
<dbReference type="InterPro" id="IPR043502">
    <property type="entry name" value="DNA/RNA_pol_sf"/>
</dbReference>
<dbReference type="InterPro" id="IPR017964">
    <property type="entry name" value="DNA-dir_DNA_pol_B_CS"/>
</dbReference>
<dbReference type="EC" id="2.7.7.7" evidence="4"/>
<reference evidence="28" key="1">
    <citation type="submission" date="2021-12" db="EMBL/GenBank/DDBJ databases">
        <title>Prjna785345.</title>
        <authorList>
            <person name="Rujirawat T."/>
            <person name="Krajaejun T."/>
        </authorList>
    </citation>
    <scope>NUCLEOTIDE SEQUENCE</scope>
    <source>
        <strain evidence="28">Pi057C3</strain>
    </source>
</reference>
<evidence type="ECO:0000256" key="16">
    <source>
        <dbReference type="ARBA" id="ARBA00023004"/>
    </source>
</evidence>
<dbReference type="InterPro" id="IPR036397">
    <property type="entry name" value="RNaseH_sf"/>
</dbReference>
<dbReference type="FunFam" id="3.30.420.10:FF:000004">
    <property type="entry name" value="DNA polymerase"/>
    <property type="match status" value="1"/>
</dbReference>
<dbReference type="CDD" id="cd05777">
    <property type="entry name" value="DNA_polB_delta_exo"/>
    <property type="match status" value="1"/>
</dbReference>
<keyword evidence="7" id="KW-0548">Nucleotidyltransferase</keyword>
<dbReference type="InterPro" id="IPR023211">
    <property type="entry name" value="DNA_pol_palm_dom_sf"/>
</dbReference>
<feature type="compositionally biased region" description="Basic and acidic residues" evidence="22">
    <location>
        <begin position="860"/>
        <end position="877"/>
    </location>
</feature>
<dbReference type="InterPro" id="IPR002937">
    <property type="entry name" value="Amino_oxidase"/>
</dbReference>
<dbReference type="EMBL" id="JAKCXM010000008">
    <property type="protein sequence ID" value="KAJ0408795.1"/>
    <property type="molecule type" value="Genomic_DNA"/>
</dbReference>
<feature type="domain" description="C4-type zinc-finger of DNA polymerase delta" evidence="26">
    <location>
        <begin position="2052"/>
        <end position="2122"/>
    </location>
</feature>
<dbReference type="FunFam" id="1.10.132.60:FF:000001">
    <property type="entry name" value="DNA polymerase"/>
    <property type="match status" value="1"/>
</dbReference>
<dbReference type="GO" id="GO:0045004">
    <property type="term" value="P:DNA replication proofreading"/>
    <property type="evidence" value="ECO:0007669"/>
    <property type="project" value="TreeGrafter"/>
</dbReference>
<dbReference type="InterPro" id="IPR050240">
    <property type="entry name" value="DNA_pol_type-B"/>
</dbReference>
<dbReference type="GO" id="GO:0003887">
    <property type="term" value="F:DNA-directed DNA polymerase activity"/>
    <property type="evidence" value="ECO:0007669"/>
    <property type="project" value="UniProtKB-KW"/>
</dbReference>
<dbReference type="Gene3D" id="1.10.287.690">
    <property type="entry name" value="Helix hairpin bin"/>
    <property type="match status" value="1"/>
</dbReference>
<evidence type="ECO:0000256" key="8">
    <source>
        <dbReference type="ARBA" id="ARBA00022705"/>
    </source>
</evidence>
<keyword evidence="16" id="KW-0408">Iron</keyword>
<dbReference type="GO" id="GO:0006297">
    <property type="term" value="P:nucleotide-excision repair, DNA gap filling"/>
    <property type="evidence" value="ECO:0007669"/>
    <property type="project" value="TreeGrafter"/>
</dbReference>
<dbReference type="InterPro" id="IPR029063">
    <property type="entry name" value="SAM-dependent_MTases_sf"/>
</dbReference>
<dbReference type="InterPro" id="IPR025687">
    <property type="entry name" value="Znf-C4pol"/>
</dbReference>
<dbReference type="Gene3D" id="1.10.405.20">
    <property type="match status" value="1"/>
</dbReference>
<dbReference type="Gene3D" id="3.30.420.10">
    <property type="entry name" value="Ribonuclease H-like superfamily/Ribonuclease H"/>
    <property type="match status" value="1"/>
</dbReference>
<evidence type="ECO:0000313" key="28">
    <source>
        <dbReference type="EMBL" id="KAJ0408795.1"/>
    </source>
</evidence>
<protein>
    <recommendedName>
        <fullName evidence="20">DNA polymerase delta catalytic subunit</fullName>
        <ecNumber evidence="4">2.7.7.7</ecNumber>
    </recommendedName>
</protein>
<dbReference type="Pfam" id="PF24055">
    <property type="entry name" value="POL3_N"/>
    <property type="match status" value="1"/>
</dbReference>
<dbReference type="PROSITE" id="PS00116">
    <property type="entry name" value="DNA_POLYMERASE_B"/>
    <property type="match status" value="1"/>
</dbReference>
<feature type="domain" description="DNA-directed DNA polymerase family B exonuclease" evidence="25">
    <location>
        <begin position="1276"/>
        <end position="1513"/>
    </location>
</feature>
<dbReference type="SUPFAM" id="SSF53098">
    <property type="entry name" value="Ribonuclease H-like"/>
    <property type="match status" value="1"/>
</dbReference>
<comment type="cofactor">
    <cofactor evidence="1">
        <name>[4Fe-4S] cluster</name>
        <dbReference type="ChEBI" id="CHEBI:49883"/>
    </cofactor>
</comment>
<dbReference type="InterPro" id="IPR012337">
    <property type="entry name" value="RNaseH-like_sf"/>
</dbReference>
<keyword evidence="5" id="KW-0004">4Fe-4S</keyword>
<feature type="domain" description="DNA-directed DNA polymerase family B multifunctional" evidence="23">
    <location>
        <begin position="1577"/>
        <end position="2011"/>
    </location>
</feature>
<dbReference type="SUPFAM" id="SSF53335">
    <property type="entry name" value="S-adenosyl-L-methionine-dependent methyltransferases"/>
    <property type="match status" value="1"/>
</dbReference>
<feature type="domain" description="Amine oxidase" evidence="24">
    <location>
        <begin position="16"/>
        <end position="288"/>
    </location>
</feature>
<keyword evidence="9" id="KW-0540">Nuclease</keyword>
<dbReference type="Gene3D" id="3.90.1600.10">
    <property type="entry name" value="Palm domain of DNA polymerase"/>
    <property type="match status" value="1"/>
</dbReference>
<dbReference type="InterPro" id="IPR042087">
    <property type="entry name" value="DNA_pol_B_thumb"/>
</dbReference>
<evidence type="ECO:0000259" key="23">
    <source>
        <dbReference type="Pfam" id="PF00136"/>
    </source>
</evidence>
<keyword evidence="18" id="KW-0238">DNA-binding</keyword>
<dbReference type="SMART" id="SM00486">
    <property type="entry name" value="POLBc"/>
    <property type="match status" value="1"/>
</dbReference>
<evidence type="ECO:0000256" key="3">
    <source>
        <dbReference type="ARBA" id="ARBA00005755"/>
    </source>
</evidence>
<evidence type="ECO:0000256" key="1">
    <source>
        <dbReference type="ARBA" id="ARBA00001966"/>
    </source>
</evidence>
<evidence type="ECO:0000256" key="22">
    <source>
        <dbReference type="SAM" id="MobiDB-lite"/>
    </source>
</evidence>